<dbReference type="SMART" id="SM00320">
    <property type="entry name" value="WD40"/>
    <property type="match status" value="7"/>
</dbReference>
<dbReference type="FunFam" id="2.130.10.10:FF:000199">
    <property type="entry name" value="autophagy-related protein 16-2 isoform X1"/>
    <property type="match status" value="1"/>
</dbReference>
<evidence type="ECO:0000259" key="16">
    <source>
        <dbReference type="Pfam" id="PF08614"/>
    </source>
</evidence>
<evidence type="ECO:0000256" key="7">
    <source>
        <dbReference type="ARBA" id="ARBA00022927"/>
    </source>
</evidence>
<dbReference type="EMBL" id="JAPFRF010000010">
    <property type="protein sequence ID" value="KAJ7320485.1"/>
    <property type="molecule type" value="Genomic_DNA"/>
</dbReference>
<comment type="subcellular location">
    <subcellularLocation>
        <location evidence="1">Cytoplasm</location>
        <location evidence="1">Cytosol</location>
    </subcellularLocation>
</comment>
<dbReference type="CDD" id="cd00200">
    <property type="entry name" value="WD40"/>
    <property type="match status" value="1"/>
</dbReference>
<dbReference type="Pfam" id="PF08614">
    <property type="entry name" value="ATG16"/>
    <property type="match status" value="1"/>
</dbReference>
<evidence type="ECO:0000256" key="1">
    <source>
        <dbReference type="ARBA" id="ARBA00004514"/>
    </source>
</evidence>
<evidence type="ECO:0000256" key="6">
    <source>
        <dbReference type="ARBA" id="ARBA00022737"/>
    </source>
</evidence>
<dbReference type="PANTHER" id="PTHR19878:SF7">
    <property type="entry name" value="PROTEIN ATG16L2"/>
    <property type="match status" value="1"/>
</dbReference>
<evidence type="ECO:0000256" key="8">
    <source>
        <dbReference type="ARBA" id="ARBA00023054"/>
    </source>
</evidence>
<dbReference type="Gene3D" id="2.130.10.10">
    <property type="entry name" value="YVTN repeat-like/Quinoprotein amine dehydrogenase"/>
    <property type="match status" value="2"/>
</dbReference>
<dbReference type="GO" id="GO:0015031">
    <property type="term" value="P:protein transport"/>
    <property type="evidence" value="ECO:0007669"/>
    <property type="project" value="UniProtKB-KW"/>
</dbReference>
<feature type="repeat" description="WD" evidence="13">
    <location>
        <begin position="544"/>
        <end position="573"/>
    </location>
</feature>
<feature type="repeat" description="WD" evidence="13">
    <location>
        <begin position="364"/>
        <end position="397"/>
    </location>
</feature>
<dbReference type="Pfam" id="PF00400">
    <property type="entry name" value="WD40"/>
    <property type="match status" value="7"/>
</dbReference>
<evidence type="ECO:0000313" key="18">
    <source>
        <dbReference type="Proteomes" id="UP001142489"/>
    </source>
</evidence>
<proteinExistence type="inferred from homology"/>
<keyword evidence="4" id="KW-0963">Cytoplasm</keyword>
<dbReference type="InterPro" id="IPR045160">
    <property type="entry name" value="ATG16"/>
</dbReference>
<keyword evidence="6" id="KW-0677">Repeat</keyword>
<dbReference type="AlphaFoldDB" id="A0A9Q0XN03"/>
<dbReference type="InterPro" id="IPR020472">
    <property type="entry name" value="WD40_PAC1"/>
</dbReference>
<protein>
    <recommendedName>
        <fullName evidence="10">Protein Atg16l2</fullName>
    </recommendedName>
    <alternativeName>
        <fullName evidence="11">APG16-like 2</fullName>
    </alternativeName>
    <alternativeName>
        <fullName evidence="12">Autophagy-related protein 16-2</fullName>
    </alternativeName>
</protein>
<keyword evidence="8 14" id="KW-0175">Coiled coil</keyword>
<keyword evidence="18" id="KW-1185">Reference proteome</keyword>
<evidence type="ECO:0000256" key="5">
    <source>
        <dbReference type="ARBA" id="ARBA00022574"/>
    </source>
</evidence>
<sequence length="607" mass="67205">MASSEASAVGRRRVGWKRHILRQLQQRDRAQKARFLELVQAYNKLLEKSSLDNFTAKLQAKSVDNPPGLSSSTHQTCSHAWSAVSDSAETVEIVKRIHEGHVRQLESANGELAFKIYEWNRVLRAKEAALEEQRDRLASLSGQLSDLETERRQLQAWAEGLSHANAALKEEYVALHHRHGCQEGDFRRAAEKGLELLQFLLRGKAEAAQQANERIERAKRARFARELKEAAKATVNIQEEQDMGSTSLPEEENGGKLRNRPFRSASASSMSLSRYMNVFRGLFDFRLKRGNSVSNLSVDRYCCIPLCVAACPPSQVSDVQEAHASEVNAVKFSPNASLLATGGTDRRIRLWNVVGGRLENMQTLQGANGSITSLEFDPSGCHVLAATYNNAAQLWKVGECQFKEILTGHTDKVTAARFRSTRHQAVTGSRDRTVKEWDLGKGTCCRTINVHSYCNDVVCGDTVVVSGHHDKTIRFWDSRAPRCTQVIPVEGTVTSLSLSPDQMHLLSCSRDNALKVIDLRMHNIRQVFRADGFKCGSDATKAVFSPDKSYALVGSADGTLFLWSMASGKLEATLPGAHRSAVNAVAWSPSGAYVGSVGRCRNVVLWR</sequence>
<dbReference type="PROSITE" id="PS00678">
    <property type="entry name" value="WD_REPEATS_1"/>
    <property type="match status" value="1"/>
</dbReference>
<dbReference type="InterPro" id="IPR015943">
    <property type="entry name" value="WD40/YVTN_repeat-like_dom_sf"/>
</dbReference>
<dbReference type="Proteomes" id="UP001142489">
    <property type="component" value="Unassembled WGS sequence"/>
</dbReference>
<dbReference type="PROSITE" id="PS50082">
    <property type="entry name" value="WD_REPEATS_2"/>
    <property type="match status" value="5"/>
</dbReference>
<feature type="repeat" description="WD" evidence="13">
    <location>
        <begin position="406"/>
        <end position="447"/>
    </location>
</feature>
<dbReference type="PANTHER" id="PTHR19878">
    <property type="entry name" value="AUTOPHAGY PROTEIN 16-LIKE"/>
    <property type="match status" value="1"/>
</dbReference>
<evidence type="ECO:0000256" key="4">
    <source>
        <dbReference type="ARBA" id="ARBA00022490"/>
    </source>
</evidence>
<comment type="caution">
    <text evidence="17">The sequence shown here is derived from an EMBL/GenBank/DDBJ whole genome shotgun (WGS) entry which is preliminary data.</text>
</comment>
<organism evidence="17 18">
    <name type="scientific">Phrynocephalus forsythii</name>
    <dbReference type="NCBI Taxonomy" id="171643"/>
    <lineage>
        <taxon>Eukaryota</taxon>
        <taxon>Metazoa</taxon>
        <taxon>Chordata</taxon>
        <taxon>Craniata</taxon>
        <taxon>Vertebrata</taxon>
        <taxon>Euteleostomi</taxon>
        <taxon>Lepidosauria</taxon>
        <taxon>Squamata</taxon>
        <taxon>Bifurcata</taxon>
        <taxon>Unidentata</taxon>
        <taxon>Episquamata</taxon>
        <taxon>Toxicofera</taxon>
        <taxon>Iguania</taxon>
        <taxon>Acrodonta</taxon>
        <taxon>Agamidae</taxon>
        <taxon>Agaminae</taxon>
        <taxon>Phrynocephalus</taxon>
    </lineage>
</organism>
<keyword evidence="3" id="KW-0813">Transport</keyword>
<dbReference type="PRINTS" id="PR00320">
    <property type="entry name" value="GPROTEINBRPT"/>
</dbReference>
<dbReference type="InterPro" id="IPR001680">
    <property type="entry name" value="WD40_rpt"/>
</dbReference>
<dbReference type="InterPro" id="IPR019775">
    <property type="entry name" value="WD40_repeat_CS"/>
</dbReference>
<dbReference type="SUPFAM" id="SSF50978">
    <property type="entry name" value="WD40 repeat-like"/>
    <property type="match status" value="1"/>
</dbReference>
<gene>
    <name evidence="17" type="ORF">JRQ81_019996</name>
</gene>
<feature type="region of interest" description="Disordered" evidence="15">
    <location>
        <begin position="234"/>
        <end position="262"/>
    </location>
</feature>
<accession>A0A9Q0XN03</accession>
<dbReference type="InterPro" id="IPR013923">
    <property type="entry name" value="Autophagy-rel_prot_16_dom"/>
</dbReference>
<dbReference type="GO" id="GO:0000045">
    <property type="term" value="P:autophagosome assembly"/>
    <property type="evidence" value="ECO:0007669"/>
    <property type="project" value="InterPro"/>
</dbReference>
<evidence type="ECO:0000256" key="3">
    <source>
        <dbReference type="ARBA" id="ARBA00022448"/>
    </source>
</evidence>
<evidence type="ECO:0000313" key="17">
    <source>
        <dbReference type="EMBL" id="KAJ7320485.1"/>
    </source>
</evidence>
<reference evidence="17" key="1">
    <citation type="journal article" date="2023" name="DNA Res.">
        <title>Chromosome-level genome assembly of Phrynocephalus forsythii using third-generation DNA sequencing and Hi-C analysis.</title>
        <authorList>
            <person name="Qi Y."/>
            <person name="Zhao W."/>
            <person name="Zhao Y."/>
            <person name="Niu C."/>
            <person name="Cao S."/>
            <person name="Zhang Y."/>
        </authorList>
    </citation>
    <scope>NUCLEOTIDE SEQUENCE</scope>
    <source>
        <tissue evidence="17">Muscle</tissue>
    </source>
</reference>
<keyword evidence="5 13" id="KW-0853">WD repeat</keyword>
<name>A0A9Q0XN03_9SAUR</name>
<evidence type="ECO:0000256" key="13">
    <source>
        <dbReference type="PROSITE-ProRule" id="PRU00221"/>
    </source>
</evidence>
<evidence type="ECO:0000256" key="2">
    <source>
        <dbReference type="ARBA" id="ARBA00009271"/>
    </source>
</evidence>
<evidence type="ECO:0000256" key="9">
    <source>
        <dbReference type="ARBA" id="ARBA00053879"/>
    </source>
</evidence>
<evidence type="ECO:0000256" key="11">
    <source>
        <dbReference type="ARBA" id="ARBA00076331"/>
    </source>
</evidence>
<dbReference type="GO" id="GO:0005829">
    <property type="term" value="C:cytosol"/>
    <property type="evidence" value="ECO:0007669"/>
    <property type="project" value="UniProtKB-SubCell"/>
</dbReference>
<dbReference type="GO" id="GO:0034274">
    <property type="term" value="C:Atg12-Atg5-Atg16 complex"/>
    <property type="evidence" value="ECO:0007669"/>
    <property type="project" value="UniProtKB-ARBA"/>
</dbReference>
<dbReference type="PROSITE" id="PS50294">
    <property type="entry name" value="WD_REPEATS_REGION"/>
    <property type="match status" value="3"/>
</dbReference>
<feature type="coiled-coil region" evidence="14">
    <location>
        <begin position="123"/>
        <end position="150"/>
    </location>
</feature>
<feature type="compositionally biased region" description="Polar residues" evidence="15">
    <location>
        <begin position="235"/>
        <end position="248"/>
    </location>
</feature>
<feature type="repeat" description="WD" evidence="13">
    <location>
        <begin position="320"/>
        <end position="361"/>
    </location>
</feature>
<feature type="domain" description="Autophagy-related protein 16" evidence="16">
    <location>
        <begin position="19"/>
        <end position="212"/>
    </location>
</feature>
<feature type="repeat" description="WD" evidence="13">
    <location>
        <begin position="575"/>
        <end position="607"/>
    </location>
</feature>
<evidence type="ECO:0000256" key="12">
    <source>
        <dbReference type="ARBA" id="ARBA00082487"/>
    </source>
</evidence>
<evidence type="ECO:0000256" key="14">
    <source>
        <dbReference type="SAM" id="Coils"/>
    </source>
</evidence>
<keyword evidence="7" id="KW-0653">Protein transport</keyword>
<comment type="similarity">
    <text evidence="2">Belongs to the WD repeat ATG16 family.</text>
</comment>
<evidence type="ECO:0000256" key="10">
    <source>
        <dbReference type="ARBA" id="ARBA00068248"/>
    </source>
</evidence>
<dbReference type="InterPro" id="IPR036322">
    <property type="entry name" value="WD40_repeat_dom_sf"/>
</dbReference>
<evidence type="ECO:0000256" key="15">
    <source>
        <dbReference type="SAM" id="MobiDB-lite"/>
    </source>
</evidence>
<comment type="function">
    <text evidence="9">May play a role in regulating epithelial homeostasis in an ATG16L1-dependent manner.</text>
</comment>
<dbReference type="OrthoDB" id="6262491at2759"/>